<proteinExistence type="predicted"/>
<keyword evidence="2" id="KW-1185">Reference proteome</keyword>
<evidence type="ECO:0000313" key="1">
    <source>
        <dbReference type="EMBL" id="VDN45149.1"/>
    </source>
</evidence>
<accession>A0A3P7RWJ5</accession>
<sequence>MWKLYVIKWPNHWIPIQHLCILKASDLMHRISKSRNHHNAIVNVVHHSLP</sequence>
<gene>
    <name evidence="1" type="ORF">GPUH_LOCUS26139</name>
</gene>
<dbReference type="AlphaFoldDB" id="A0A3P7RWJ5"/>
<protein>
    <submittedName>
        <fullName evidence="1">Uncharacterized protein</fullName>
    </submittedName>
</protein>
<name>A0A3P7RWJ5_9BILA</name>
<dbReference type="Proteomes" id="UP000271098">
    <property type="component" value="Unassembled WGS sequence"/>
</dbReference>
<dbReference type="EMBL" id="UYRT01108846">
    <property type="protein sequence ID" value="VDN45149.1"/>
    <property type="molecule type" value="Genomic_DNA"/>
</dbReference>
<reference evidence="1 2" key="1">
    <citation type="submission" date="2018-11" db="EMBL/GenBank/DDBJ databases">
        <authorList>
            <consortium name="Pathogen Informatics"/>
        </authorList>
    </citation>
    <scope>NUCLEOTIDE SEQUENCE [LARGE SCALE GENOMIC DNA]</scope>
</reference>
<evidence type="ECO:0000313" key="2">
    <source>
        <dbReference type="Proteomes" id="UP000271098"/>
    </source>
</evidence>
<organism evidence="1 2">
    <name type="scientific">Gongylonema pulchrum</name>
    <dbReference type="NCBI Taxonomy" id="637853"/>
    <lineage>
        <taxon>Eukaryota</taxon>
        <taxon>Metazoa</taxon>
        <taxon>Ecdysozoa</taxon>
        <taxon>Nematoda</taxon>
        <taxon>Chromadorea</taxon>
        <taxon>Rhabditida</taxon>
        <taxon>Spirurina</taxon>
        <taxon>Spiruromorpha</taxon>
        <taxon>Spiruroidea</taxon>
        <taxon>Gongylonematidae</taxon>
        <taxon>Gongylonema</taxon>
    </lineage>
</organism>